<dbReference type="EMBL" id="LLXI01000440">
    <property type="protein sequence ID" value="PKY46204.1"/>
    <property type="molecule type" value="Genomic_DNA"/>
</dbReference>
<reference evidence="2 3" key="1">
    <citation type="submission" date="2015-10" db="EMBL/GenBank/DDBJ databases">
        <title>Genome analyses suggest a sexual origin of heterokaryosis in a supposedly ancient asexual fungus.</title>
        <authorList>
            <person name="Ropars J."/>
            <person name="Sedzielewska K."/>
            <person name="Noel J."/>
            <person name="Charron P."/>
            <person name="Farinelli L."/>
            <person name="Marton T."/>
            <person name="Kruger M."/>
            <person name="Pelin A."/>
            <person name="Brachmann A."/>
            <person name="Corradi N."/>
        </authorList>
    </citation>
    <scope>NUCLEOTIDE SEQUENCE [LARGE SCALE GENOMIC DNA]</scope>
    <source>
        <strain evidence="2 3">A4</strain>
    </source>
</reference>
<comment type="caution">
    <text evidence="2">The sequence shown here is derived from an EMBL/GenBank/DDBJ whole genome shotgun (WGS) entry which is preliminary data.</text>
</comment>
<feature type="domain" description="DUF8211" evidence="1">
    <location>
        <begin position="31"/>
        <end position="117"/>
    </location>
</feature>
<dbReference type="InterPro" id="IPR058524">
    <property type="entry name" value="DUF8211"/>
</dbReference>
<organism evidence="2 3">
    <name type="scientific">Rhizophagus irregularis</name>
    <dbReference type="NCBI Taxonomy" id="588596"/>
    <lineage>
        <taxon>Eukaryota</taxon>
        <taxon>Fungi</taxon>
        <taxon>Fungi incertae sedis</taxon>
        <taxon>Mucoromycota</taxon>
        <taxon>Glomeromycotina</taxon>
        <taxon>Glomeromycetes</taxon>
        <taxon>Glomerales</taxon>
        <taxon>Glomeraceae</taxon>
        <taxon>Rhizophagus</taxon>
    </lineage>
</organism>
<dbReference type="Proteomes" id="UP000234323">
    <property type="component" value="Unassembled WGS sequence"/>
</dbReference>
<gene>
    <name evidence="2" type="ORF">RhiirA4_461024</name>
</gene>
<evidence type="ECO:0000259" key="1">
    <source>
        <dbReference type="Pfam" id="PF26638"/>
    </source>
</evidence>
<evidence type="ECO:0000313" key="3">
    <source>
        <dbReference type="Proteomes" id="UP000234323"/>
    </source>
</evidence>
<sequence length="129" mass="15656">MSRMWKMQTSGDSNLDKLIQRSQPNAYDLYNLIENFENIELIVRETLRKQQKWRNRTKRHVISECNKRYGKESNKNFDDEEICCRMKYLTEQGEFVEKLVHHINYRNIIKYPTLYNYVPSNKVISEEDA</sequence>
<dbReference type="AlphaFoldDB" id="A0A2I1GHW5"/>
<keyword evidence="3" id="KW-1185">Reference proteome</keyword>
<proteinExistence type="predicted"/>
<evidence type="ECO:0000313" key="2">
    <source>
        <dbReference type="EMBL" id="PKY46204.1"/>
    </source>
</evidence>
<accession>A0A2I1GHW5</accession>
<dbReference type="Pfam" id="PF26638">
    <property type="entry name" value="DUF8211"/>
    <property type="match status" value="1"/>
</dbReference>
<protein>
    <recommendedName>
        <fullName evidence="1">DUF8211 domain-containing protein</fullName>
    </recommendedName>
</protein>
<name>A0A2I1GHW5_9GLOM</name>